<dbReference type="InterPro" id="IPR029039">
    <property type="entry name" value="Flavoprotein-like_sf"/>
</dbReference>
<sequence>MPNRPLRVTVLVGSLRRDSVNRRLAELAVAHAPEGVGVQIVDDLHLLPFYNEDIDADDQRGAAVEELRAAVGASDALLVVTPEYNGGSPAVLRNAIDWLSRPYGAGALGGLPVGVIGAALGRYAGTWARDDVRKAAGIAGAEVIEEIDLGLPTAGLEGDWTRAPELVEQVTAALDRLTSAVGVSA</sequence>
<reference evidence="3" key="1">
    <citation type="journal article" date="2019" name="Int. J. Syst. Evol. Microbiol.">
        <title>The Global Catalogue of Microorganisms (GCM) 10K type strain sequencing project: providing services to taxonomists for standard genome sequencing and annotation.</title>
        <authorList>
            <consortium name="The Broad Institute Genomics Platform"/>
            <consortium name="The Broad Institute Genome Sequencing Center for Infectious Disease"/>
            <person name="Wu L."/>
            <person name="Ma J."/>
        </authorList>
    </citation>
    <scope>NUCLEOTIDE SEQUENCE [LARGE SCALE GENOMIC DNA]</scope>
    <source>
        <strain evidence="3">JCM 16923</strain>
    </source>
</reference>
<dbReference type="SUPFAM" id="SSF52218">
    <property type="entry name" value="Flavoproteins"/>
    <property type="match status" value="1"/>
</dbReference>
<comment type="caution">
    <text evidence="2">The sequence shown here is derived from an EMBL/GenBank/DDBJ whole genome shotgun (WGS) entry which is preliminary data.</text>
</comment>
<dbReference type="InterPro" id="IPR005025">
    <property type="entry name" value="FMN_Rdtase-like_dom"/>
</dbReference>
<dbReference type="PANTHER" id="PTHR30543">
    <property type="entry name" value="CHROMATE REDUCTASE"/>
    <property type="match status" value="1"/>
</dbReference>
<protein>
    <submittedName>
        <fullName evidence="2">NAD(P)H-dependent oxidoreductase</fullName>
    </submittedName>
</protein>
<feature type="domain" description="NADPH-dependent FMN reductase-like" evidence="1">
    <location>
        <begin position="7"/>
        <end position="151"/>
    </location>
</feature>
<organism evidence="2 3">
    <name type="scientific">Gordonia caeni</name>
    <dbReference type="NCBI Taxonomy" id="1007097"/>
    <lineage>
        <taxon>Bacteria</taxon>
        <taxon>Bacillati</taxon>
        <taxon>Actinomycetota</taxon>
        <taxon>Actinomycetes</taxon>
        <taxon>Mycobacteriales</taxon>
        <taxon>Gordoniaceae</taxon>
        <taxon>Gordonia</taxon>
    </lineage>
</organism>
<evidence type="ECO:0000313" key="2">
    <source>
        <dbReference type="EMBL" id="GAA3957501.1"/>
    </source>
</evidence>
<evidence type="ECO:0000259" key="1">
    <source>
        <dbReference type="Pfam" id="PF03358"/>
    </source>
</evidence>
<dbReference type="EMBL" id="BAAAZW010000004">
    <property type="protein sequence ID" value="GAA3957501.1"/>
    <property type="molecule type" value="Genomic_DNA"/>
</dbReference>
<dbReference type="Proteomes" id="UP001418444">
    <property type="component" value="Unassembled WGS sequence"/>
</dbReference>
<evidence type="ECO:0000313" key="3">
    <source>
        <dbReference type="Proteomes" id="UP001418444"/>
    </source>
</evidence>
<keyword evidence="3" id="KW-1185">Reference proteome</keyword>
<name>A0ABP7P176_9ACTN</name>
<dbReference type="InterPro" id="IPR050712">
    <property type="entry name" value="NAD(P)H-dep_reductase"/>
</dbReference>
<dbReference type="PANTHER" id="PTHR30543:SF21">
    <property type="entry name" value="NAD(P)H-DEPENDENT FMN REDUCTASE LOT6"/>
    <property type="match status" value="1"/>
</dbReference>
<accession>A0ABP7P176</accession>
<dbReference type="Pfam" id="PF03358">
    <property type="entry name" value="FMN_red"/>
    <property type="match status" value="1"/>
</dbReference>
<proteinExistence type="predicted"/>
<gene>
    <name evidence="2" type="ORF">GCM10022231_15910</name>
</gene>
<dbReference type="RefSeq" id="WP_344782406.1">
    <property type="nucleotide sequence ID" value="NZ_BAAAZW010000004.1"/>
</dbReference>
<dbReference type="Gene3D" id="3.40.50.360">
    <property type="match status" value="1"/>
</dbReference>